<protein>
    <recommendedName>
        <fullName evidence="5">F-box domain-containing protein</fullName>
    </recommendedName>
</protein>
<keyword evidence="4" id="KW-1185">Reference proteome</keyword>
<dbReference type="Proteomes" id="UP000663854">
    <property type="component" value="Unassembled WGS sequence"/>
</dbReference>
<evidence type="ECO:0000313" key="1">
    <source>
        <dbReference type="EMBL" id="CAF1449281.1"/>
    </source>
</evidence>
<reference evidence="1" key="1">
    <citation type="submission" date="2021-02" db="EMBL/GenBank/DDBJ databases">
        <authorList>
            <person name="Nowell W R."/>
        </authorList>
    </citation>
    <scope>NUCLEOTIDE SEQUENCE</scope>
</reference>
<dbReference type="AlphaFoldDB" id="A0A815PH72"/>
<evidence type="ECO:0000313" key="4">
    <source>
        <dbReference type="Proteomes" id="UP000663870"/>
    </source>
</evidence>
<dbReference type="EMBL" id="CAJNOH010007092">
    <property type="protein sequence ID" value="CAF1449281.1"/>
    <property type="molecule type" value="Genomic_DNA"/>
</dbReference>
<sequence length="550" mass="65336">MSITSIENFSNEFFYEIFEYLDGCKIYKAFSNLNHRFQQLLNSSSLLFKIYLTCSTSNEIDINIYKQLLLNNKHQIISLHMWSSLQNSEFFSSFSIDSSFNRLESIVINEISSTILISFLTNLTSLPRLFSLTIDTQSSLRDLNEVYRLIFALPKLKYIKISAEPTIISISLLIATNEQFSTIEYFVINHDCTLNVLCTLISYTPQLCHLNLMNLFENYSNNEIILPIIFSNLTYLSIQVADIRFDELEMFIIETKCNLKLLRLITFSEDRDYFDDDRWEELILNYLIELEEFYLEYHQQIDPESGSLTNFEPPNRFNSLFWIERKSIFEIEMDSFEYIYSIRLYKERWYDVNSSSIELLNSTRLTLTDLPRNEYIMILNLIIRDLLAVTQIYHLEISKKTICSEILIDIIYKLFALDTLKITSLILALSRYSSIEDKKLHFVSNKNNIKKVYLEKMSKIEEIYFLIKLCPRMIHLKVEFINDMDIELFIKNILKKLNHDCNQYLRSLCIHNSTANDKIIQKLEEMINRDKLLHHFTIKYIADNIYLQWK</sequence>
<evidence type="ECO:0000313" key="2">
    <source>
        <dbReference type="EMBL" id="CAF1638406.1"/>
    </source>
</evidence>
<dbReference type="EMBL" id="CAJNOL010008719">
    <property type="protein sequence ID" value="CAF1638406.1"/>
    <property type="molecule type" value="Genomic_DNA"/>
</dbReference>
<dbReference type="Proteomes" id="UP000663870">
    <property type="component" value="Unassembled WGS sequence"/>
</dbReference>
<accession>A0A815PH72</accession>
<organism evidence="1 3">
    <name type="scientific">Rotaria sordida</name>
    <dbReference type="NCBI Taxonomy" id="392033"/>
    <lineage>
        <taxon>Eukaryota</taxon>
        <taxon>Metazoa</taxon>
        <taxon>Spiralia</taxon>
        <taxon>Gnathifera</taxon>
        <taxon>Rotifera</taxon>
        <taxon>Eurotatoria</taxon>
        <taxon>Bdelloidea</taxon>
        <taxon>Philodinida</taxon>
        <taxon>Philodinidae</taxon>
        <taxon>Rotaria</taxon>
    </lineage>
</organism>
<name>A0A815PH72_9BILA</name>
<proteinExistence type="predicted"/>
<gene>
    <name evidence="2" type="ORF">JXQ802_LOCUS52827</name>
    <name evidence="1" type="ORF">PYM288_LOCUS36477</name>
</gene>
<comment type="caution">
    <text evidence="1">The sequence shown here is derived from an EMBL/GenBank/DDBJ whole genome shotgun (WGS) entry which is preliminary data.</text>
</comment>
<evidence type="ECO:0000313" key="3">
    <source>
        <dbReference type="Proteomes" id="UP000663854"/>
    </source>
</evidence>
<evidence type="ECO:0008006" key="5">
    <source>
        <dbReference type="Google" id="ProtNLM"/>
    </source>
</evidence>